<organism evidence="9 10">
    <name type="scientific">Candidatus Phytoplasma phoenicium</name>
    <dbReference type="NCBI Taxonomy" id="198422"/>
    <lineage>
        <taxon>Bacteria</taxon>
        <taxon>Bacillati</taxon>
        <taxon>Mycoplasmatota</taxon>
        <taxon>Mollicutes</taxon>
        <taxon>Acholeplasmatales</taxon>
        <taxon>Acholeplasmataceae</taxon>
        <taxon>Candidatus Phytoplasma</taxon>
        <taxon>16SrIX (Pigeon pea witches'-broom group)</taxon>
    </lineage>
</organism>
<dbReference type="GO" id="GO:0005524">
    <property type="term" value="F:ATP binding"/>
    <property type="evidence" value="ECO:0007669"/>
    <property type="project" value="UniProtKB-KW"/>
</dbReference>
<dbReference type="PIRSF" id="PIRSF000722">
    <property type="entry name" value="Acetate_prop_kin"/>
    <property type="match status" value="1"/>
</dbReference>
<sequence length="393" mass="43724">MKIMSVNAGSSTLKFKLFCMPSEEEICAGLIEKIGHSDAVLSIEVQKQKTKKIIAIANHQQAIELLSKILIENKILKSLTEIEGVGHRIVQGGELFPSAVILTKENIKQIETLNDLAPLHNPNNILGIKSFQKVLPKVLQVGVFDTTFHQTMQESNFLYATPYEWYTKYKIRKYGAHGISYEYVTQRTQKLLNKKDSKIIICHAGNGVSLAAIQNGKSLDTSMGFTPLEGVPMGTRSGNIDPTIIGLIAEKENKTIKMVLNDLNKISGLLGVSGVSNDGRDLEKMISQNHQRAILAFDIQIKRIVDYIASYYVLLKGIDALVFTAGIGENSIFFRREVVQRLEILNFVLDPQLNENKPKGECIISTQQSAAKIIVVPTNEEIMIARKVFALQQ</sequence>
<dbReference type="PATRIC" id="fig|198422.3.peg.102"/>
<dbReference type="AlphaFoldDB" id="A0A0L0MJ29"/>
<keyword evidence="3 7" id="KW-0479">Metal-binding</keyword>
<feature type="binding site" evidence="7">
    <location>
        <position position="14"/>
    </location>
    <ligand>
        <name>ATP</name>
        <dbReference type="ChEBI" id="CHEBI:30616"/>
    </ligand>
</feature>
<dbReference type="CDD" id="cd24010">
    <property type="entry name" value="ASKHA_NBD_AcK_PK"/>
    <property type="match status" value="1"/>
</dbReference>
<dbReference type="Gene3D" id="3.30.420.40">
    <property type="match status" value="2"/>
</dbReference>
<keyword evidence="7" id="KW-0963">Cytoplasm</keyword>
<comment type="pathway">
    <text evidence="7">Metabolic intermediate biosynthesis; acetyl-CoA biosynthesis; acetyl-CoA from acetate: step 1/2.</text>
</comment>
<dbReference type="InterPro" id="IPR004372">
    <property type="entry name" value="Ac/propionate_kinase"/>
</dbReference>
<dbReference type="PANTHER" id="PTHR21060:SF15">
    <property type="entry name" value="ACETATE KINASE-RELATED"/>
    <property type="match status" value="1"/>
</dbReference>
<keyword evidence="4 7" id="KW-0547">Nucleotide-binding</keyword>
<dbReference type="Pfam" id="PF00871">
    <property type="entry name" value="Acetate_kinase"/>
    <property type="match status" value="1"/>
</dbReference>
<gene>
    <name evidence="7 9" type="primary">ackA</name>
    <name evidence="9" type="ORF">AlmWB_01490</name>
</gene>
<evidence type="ECO:0000256" key="2">
    <source>
        <dbReference type="ARBA" id="ARBA00022679"/>
    </source>
</evidence>
<protein>
    <recommendedName>
        <fullName evidence="7">Acetate kinase</fullName>
        <ecNumber evidence="7">2.7.2.1</ecNumber>
    </recommendedName>
    <alternativeName>
        <fullName evidence="7">Acetokinase</fullName>
    </alternativeName>
</protein>
<dbReference type="HAMAP" id="MF_00020">
    <property type="entry name" value="Acetate_kinase"/>
    <property type="match status" value="1"/>
</dbReference>
<feature type="binding site" evidence="7">
    <location>
        <position position="380"/>
    </location>
    <ligand>
        <name>Mg(2+)</name>
        <dbReference type="ChEBI" id="CHEBI:18420"/>
    </ligand>
</feature>
<dbReference type="GO" id="GO:0006085">
    <property type="term" value="P:acetyl-CoA biosynthetic process"/>
    <property type="evidence" value="ECO:0007669"/>
    <property type="project" value="UniProtKB-UniRule"/>
</dbReference>
<feature type="binding site" evidence="7">
    <location>
        <begin position="203"/>
        <end position="207"/>
    </location>
    <ligand>
        <name>ATP</name>
        <dbReference type="ChEBI" id="CHEBI:30616"/>
    </ligand>
</feature>
<evidence type="ECO:0000313" key="10">
    <source>
        <dbReference type="Proteomes" id="UP000037086"/>
    </source>
</evidence>
<dbReference type="InterPro" id="IPR023865">
    <property type="entry name" value="Aliphatic_acid_kinase_CS"/>
</dbReference>
<dbReference type="SUPFAM" id="SSF53067">
    <property type="entry name" value="Actin-like ATPase domain"/>
    <property type="match status" value="2"/>
</dbReference>
<comment type="subunit">
    <text evidence="7">Homodimer.</text>
</comment>
<comment type="subcellular location">
    <subcellularLocation>
        <location evidence="7">Cytoplasm</location>
    </subcellularLocation>
</comment>
<dbReference type="EMBL" id="JPSQ01000023">
    <property type="protein sequence ID" value="KND62652.1"/>
    <property type="molecule type" value="Genomic_DNA"/>
</dbReference>
<dbReference type="GO" id="GO:0006083">
    <property type="term" value="P:acetate metabolic process"/>
    <property type="evidence" value="ECO:0007669"/>
    <property type="project" value="TreeGrafter"/>
</dbReference>
<name>A0A0L0MJ29_9MOLU</name>
<dbReference type="PRINTS" id="PR00471">
    <property type="entry name" value="ACETATEKNASE"/>
</dbReference>
<evidence type="ECO:0000256" key="7">
    <source>
        <dbReference type="HAMAP-Rule" id="MF_00020"/>
    </source>
</evidence>
<dbReference type="PANTHER" id="PTHR21060">
    <property type="entry name" value="ACETATE KINASE"/>
    <property type="match status" value="1"/>
</dbReference>
<feature type="binding site" evidence="7">
    <location>
        <position position="88"/>
    </location>
    <ligand>
        <name>substrate</name>
    </ligand>
</feature>
<evidence type="ECO:0000256" key="3">
    <source>
        <dbReference type="ARBA" id="ARBA00022723"/>
    </source>
</evidence>
<comment type="cofactor">
    <cofactor evidence="7">
        <name>Mg(2+)</name>
        <dbReference type="ChEBI" id="CHEBI:18420"/>
    </cofactor>
    <cofactor evidence="7">
        <name>Mn(2+)</name>
        <dbReference type="ChEBI" id="CHEBI:29035"/>
    </cofactor>
    <text evidence="7">Mg(2+). Can also accept Mn(2+).</text>
</comment>
<evidence type="ECO:0000256" key="8">
    <source>
        <dbReference type="RuleBase" id="RU003835"/>
    </source>
</evidence>
<dbReference type="EC" id="2.7.2.1" evidence="7"/>
<keyword evidence="2 7" id="KW-0808">Transferase</keyword>
<evidence type="ECO:0000313" key="9">
    <source>
        <dbReference type="EMBL" id="KND62652.1"/>
    </source>
</evidence>
<feature type="active site" description="Proton donor/acceptor" evidence="7">
    <location>
        <position position="145"/>
    </location>
</feature>
<dbReference type="OrthoDB" id="9802453at2"/>
<evidence type="ECO:0000256" key="1">
    <source>
        <dbReference type="ARBA" id="ARBA00008748"/>
    </source>
</evidence>
<accession>A0A0L0MJ29</accession>
<evidence type="ECO:0000256" key="4">
    <source>
        <dbReference type="ARBA" id="ARBA00022741"/>
    </source>
</evidence>
<keyword evidence="10" id="KW-1185">Reference proteome</keyword>
<dbReference type="PROSITE" id="PS01076">
    <property type="entry name" value="ACETATE_KINASE_2"/>
    <property type="match status" value="1"/>
</dbReference>
<dbReference type="GO" id="GO:0000287">
    <property type="term" value="F:magnesium ion binding"/>
    <property type="evidence" value="ECO:0007669"/>
    <property type="project" value="UniProtKB-UniRule"/>
</dbReference>
<feature type="site" description="Transition state stabilizer" evidence="7">
    <location>
        <position position="236"/>
    </location>
</feature>
<dbReference type="GO" id="GO:0005737">
    <property type="term" value="C:cytoplasm"/>
    <property type="evidence" value="ECO:0007669"/>
    <property type="project" value="UniProtKB-SubCell"/>
</dbReference>
<dbReference type="InterPro" id="IPR043129">
    <property type="entry name" value="ATPase_NBD"/>
</dbReference>
<keyword evidence="7" id="KW-0460">Magnesium</keyword>
<evidence type="ECO:0000256" key="6">
    <source>
        <dbReference type="ARBA" id="ARBA00022840"/>
    </source>
</evidence>
<comment type="similarity">
    <text evidence="1 7 8">Belongs to the acetokinase family.</text>
</comment>
<dbReference type="PROSITE" id="PS01075">
    <property type="entry name" value="ACETATE_KINASE_1"/>
    <property type="match status" value="1"/>
</dbReference>
<feature type="site" description="Transition state stabilizer" evidence="7">
    <location>
        <position position="177"/>
    </location>
</feature>
<feature type="binding site" evidence="7">
    <location>
        <begin position="278"/>
        <end position="280"/>
    </location>
    <ligand>
        <name>ATP</name>
        <dbReference type="ChEBI" id="CHEBI:30616"/>
    </ligand>
</feature>
<feature type="binding site" evidence="7">
    <location>
        <begin position="326"/>
        <end position="330"/>
    </location>
    <ligand>
        <name>ATP</name>
        <dbReference type="ChEBI" id="CHEBI:30616"/>
    </ligand>
</feature>
<feature type="binding site" evidence="7">
    <location>
        <position position="7"/>
    </location>
    <ligand>
        <name>Mg(2+)</name>
        <dbReference type="ChEBI" id="CHEBI:18420"/>
    </ligand>
</feature>
<comment type="catalytic activity">
    <reaction evidence="7">
        <text>acetate + ATP = acetyl phosphate + ADP</text>
        <dbReference type="Rhea" id="RHEA:11352"/>
        <dbReference type="ChEBI" id="CHEBI:22191"/>
        <dbReference type="ChEBI" id="CHEBI:30089"/>
        <dbReference type="ChEBI" id="CHEBI:30616"/>
        <dbReference type="ChEBI" id="CHEBI:456216"/>
        <dbReference type="EC" id="2.7.2.1"/>
    </reaction>
</comment>
<proteinExistence type="inferred from homology"/>
<dbReference type="GO" id="GO:0008776">
    <property type="term" value="F:acetate kinase activity"/>
    <property type="evidence" value="ECO:0007669"/>
    <property type="project" value="UniProtKB-UniRule"/>
</dbReference>
<dbReference type="UniPathway" id="UPA00340">
    <property type="reaction ID" value="UER00458"/>
</dbReference>
<comment type="function">
    <text evidence="7">Catalyzes the formation of acetyl phosphate from acetate and ATP. Can also catalyze the reverse reaction.</text>
</comment>
<comment type="caution">
    <text evidence="9">The sequence shown here is derived from an EMBL/GenBank/DDBJ whole genome shotgun (WGS) entry which is preliminary data.</text>
</comment>
<dbReference type="RefSeq" id="WP_050337144.1">
    <property type="nucleotide sequence ID" value="NZ_JPSQ01000023.1"/>
</dbReference>
<dbReference type="Proteomes" id="UP000037086">
    <property type="component" value="Unassembled WGS sequence"/>
</dbReference>
<dbReference type="InterPro" id="IPR000890">
    <property type="entry name" value="Aliphatic_acid_kin_short-chain"/>
</dbReference>
<keyword evidence="5 7" id="KW-0418">Kinase</keyword>
<dbReference type="NCBIfam" id="TIGR00016">
    <property type="entry name" value="ackA"/>
    <property type="match status" value="1"/>
</dbReference>
<evidence type="ECO:0000256" key="5">
    <source>
        <dbReference type="ARBA" id="ARBA00022777"/>
    </source>
</evidence>
<reference evidence="9 10" key="1">
    <citation type="journal article" date="2015" name="BMC Microbiol.">
        <title>'Candidatus Phytoplasma phoenicium' associated with almond witches'-broom disease: from draft genome to genetic diversity among strain populations.</title>
        <authorList>
            <person name="Quaglino F."/>
            <person name="Kube M."/>
            <person name="Jawhari M."/>
            <person name="Abou-Jawdah Y."/>
            <person name="Siewert C."/>
            <person name="Choueiri E."/>
            <person name="Sobh H."/>
            <person name="Casati P."/>
            <person name="Tedeschi R."/>
            <person name="Molino Lova M."/>
            <person name="Alma A."/>
            <person name="Bianco P.A."/>
        </authorList>
    </citation>
    <scope>NUCLEOTIDE SEQUENCE [LARGE SCALE GENOMIC DNA]</scope>
    <source>
        <strain evidence="9 10">SA213</strain>
    </source>
</reference>
<keyword evidence="6 7" id="KW-0067">ATP-binding</keyword>